<gene>
    <name evidence="1" type="ORF">Pint_34951</name>
</gene>
<sequence length="297" mass="33105">MAYLQLQKIAISGPTLASMIQRLSSSPGDVDGFIFGHVTQITTLSDDTSSSDNSASQLTATITSFLCSGSPLSFYDALGRVNSPKVPSFNQQNHLLGWFSGRRQSAIRPSMREFAVTNSLSKIPQFKFSIKNSSETLSPCVFILFTTPLTDQLIHTHQYRAYQFNTSNKSFHAKSLDVVNIGPAFRGHYDNFAPNCALPLMNCSAMDEESMYANKEKVTDQKQLDLCAEGFQIERLRRLMGPEATNYTEALEDLYEKMLAKAESLTRLVESSSAKVFELENNNRKLRYKVSRSAGSE</sequence>
<keyword evidence="2" id="KW-1185">Reference proteome</keyword>
<dbReference type="Proteomes" id="UP001163603">
    <property type="component" value="Chromosome 9"/>
</dbReference>
<reference evidence="2" key="1">
    <citation type="journal article" date="2023" name="G3 (Bethesda)">
        <title>Genome assembly and association tests identify interacting loci associated with vigor, precocity, and sex in interspecific pistachio rootstocks.</title>
        <authorList>
            <person name="Palmer W."/>
            <person name="Jacygrad E."/>
            <person name="Sagayaradj S."/>
            <person name="Cavanaugh K."/>
            <person name="Han R."/>
            <person name="Bertier L."/>
            <person name="Beede B."/>
            <person name="Kafkas S."/>
            <person name="Golino D."/>
            <person name="Preece J."/>
            <person name="Michelmore R."/>
        </authorList>
    </citation>
    <scope>NUCLEOTIDE SEQUENCE [LARGE SCALE GENOMIC DNA]</scope>
</reference>
<evidence type="ECO:0000313" key="2">
    <source>
        <dbReference type="Proteomes" id="UP001163603"/>
    </source>
</evidence>
<protein>
    <submittedName>
        <fullName evidence="1">Uncharacterized protein</fullName>
    </submittedName>
</protein>
<proteinExistence type="predicted"/>
<evidence type="ECO:0000313" key="1">
    <source>
        <dbReference type="EMBL" id="KAJ0027984.1"/>
    </source>
</evidence>
<accession>A0ACC0Y2V4</accession>
<name>A0ACC0Y2V4_9ROSI</name>
<organism evidence="1 2">
    <name type="scientific">Pistacia integerrima</name>
    <dbReference type="NCBI Taxonomy" id="434235"/>
    <lineage>
        <taxon>Eukaryota</taxon>
        <taxon>Viridiplantae</taxon>
        <taxon>Streptophyta</taxon>
        <taxon>Embryophyta</taxon>
        <taxon>Tracheophyta</taxon>
        <taxon>Spermatophyta</taxon>
        <taxon>Magnoliopsida</taxon>
        <taxon>eudicotyledons</taxon>
        <taxon>Gunneridae</taxon>
        <taxon>Pentapetalae</taxon>
        <taxon>rosids</taxon>
        <taxon>malvids</taxon>
        <taxon>Sapindales</taxon>
        <taxon>Anacardiaceae</taxon>
        <taxon>Pistacia</taxon>
    </lineage>
</organism>
<comment type="caution">
    <text evidence="1">The sequence shown here is derived from an EMBL/GenBank/DDBJ whole genome shotgun (WGS) entry which is preliminary data.</text>
</comment>
<dbReference type="EMBL" id="CM047744">
    <property type="protein sequence ID" value="KAJ0027984.1"/>
    <property type="molecule type" value="Genomic_DNA"/>
</dbReference>